<keyword evidence="1" id="KW-1133">Transmembrane helix</keyword>
<gene>
    <name evidence="2" type="ORF">KL86PLE_70167</name>
</gene>
<dbReference type="RefSeq" id="WP_165790818.1">
    <property type="nucleotide sequence ID" value="NZ_LT608334.1"/>
</dbReference>
<organism evidence="2">
    <name type="scientific">uncultured Pleomorphomonas sp</name>
    <dbReference type="NCBI Taxonomy" id="442121"/>
    <lineage>
        <taxon>Bacteria</taxon>
        <taxon>Pseudomonadati</taxon>
        <taxon>Pseudomonadota</taxon>
        <taxon>Alphaproteobacteria</taxon>
        <taxon>Hyphomicrobiales</taxon>
        <taxon>Pleomorphomonadaceae</taxon>
        <taxon>Pleomorphomonas</taxon>
        <taxon>environmental samples</taxon>
    </lineage>
</organism>
<evidence type="ECO:0000256" key="1">
    <source>
        <dbReference type="SAM" id="Phobius"/>
    </source>
</evidence>
<protein>
    <submittedName>
        <fullName evidence="2">Uncharacterized protein</fullName>
    </submittedName>
</protein>
<reference evidence="2" key="1">
    <citation type="submission" date="2016-08" db="EMBL/GenBank/DDBJ databases">
        <authorList>
            <person name="Seilhamer J.J."/>
        </authorList>
    </citation>
    <scope>NUCLEOTIDE SEQUENCE</scope>
    <source>
        <strain evidence="2">86</strain>
    </source>
</reference>
<proteinExistence type="predicted"/>
<accession>A0A212LLL9</accession>
<dbReference type="EMBL" id="FMJD01000011">
    <property type="protein sequence ID" value="SCM78433.1"/>
    <property type="molecule type" value="Genomic_DNA"/>
</dbReference>
<evidence type="ECO:0000313" key="2">
    <source>
        <dbReference type="EMBL" id="SCM78433.1"/>
    </source>
</evidence>
<keyword evidence="1" id="KW-0812">Transmembrane</keyword>
<name>A0A212LLL9_9HYPH</name>
<dbReference type="AlphaFoldDB" id="A0A212LLL9"/>
<keyword evidence="1" id="KW-0472">Membrane</keyword>
<feature type="transmembrane region" description="Helical" evidence="1">
    <location>
        <begin position="21"/>
        <end position="43"/>
    </location>
</feature>
<sequence length="45" mass="4893">MQFDDPANDNEDPDVIFARKIARGLGAVLAIGLCAYLVVTYLLPI</sequence>